<protein>
    <submittedName>
        <fullName evidence="1">Uncharacterized protein</fullName>
    </submittedName>
</protein>
<name>A0A0A9G1N7_ARUDO</name>
<reference evidence="1" key="2">
    <citation type="journal article" date="2015" name="Data Brief">
        <title>Shoot transcriptome of the giant reed, Arundo donax.</title>
        <authorList>
            <person name="Barrero R.A."/>
            <person name="Guerrero F.D."/>
            <person name="Moolhuijzen P."/>
            <person name="Goolsby J.A."/>
            <person name="Tidwell J."/>
            <person name="Bellgard S.E."/>
            <person name="Bellgard M.I."/>
        </authorList>
    </citation>
    <scope>NUCLEOTIDE SEQUENCE</scope>
    <source>
        <tissue evidence="1">Shoot tissue taken approximately 20 cm above the soil surface</tissue>
    </source>
</reference>
<accession>A0A0A9G1N7</accession>
<dbReference type="EMBL" id="GBRH01180502">
    <property type="protein sequence ID" value="JAE17394.1"/>
    <property type="molecule type" value="Transcribed_RNA"/>
</dbReference>
<proteinExistence type="predicted"/>
<evidence type="ECO:0000313" key="1">
    <source>
        <dbReference type="EMBL" id="JAE17394.1"/>
    </source>
</evidence>
<sequence length="13" mass="1439">MFLLLAAANLQSF</sequence>
<reference evidence="1" key="1">
    <citation type="submission" date="2014-09" db="EMBL/GenBank/DDBJ databases">
        <authorList>
            <person name="Magalhaes I.L.F."/>
            <person name="Oliveira U."/>
            <person name="Santos F.R."/>
            <person name="Vidigal T.H.D.A."/>
            <person name="Brescovit A.D."/>
            <person name="Santos A.J."/>
        </authorList>
    </citation>
    <scope>NUCLEOTIDE SEQUENCE</scope>
    <source>
        <tissue evidence="1">Shoot tissue taken approximately 20 cm above the soil surface</tissue>
    </source>
</reference>
<organism evidence="1">
    <name type="scientific">Arundo donax</name>
    <name type="common">Giant reed</name>
    <name type="synonym">Donax arundinaceus</name>
    <dbReference type="NCBI Taxonomy" id="35708"/>
    <lineage>
        <taxon>Eukaryota</taxon>
        <taxon>Viridiplantae</taxon>
        <taxon>Streptophyta</taxon>
        <taxon>Embryophyta</taxon>
        <taxon>Tracheophyta</taxon>
        <taxon>Spermatophyta</taxon>
        <taxon>Magnoliopsida</taxon>
        <taxon>Liliopsida</taxon>
        <taxon>Poales</taxon>
        <taxon>Poaceae</taxon>
        <taxon>PACMAD clade</taxon>
        <taxon>Arundinoideae</taxon>
        <taxon>Arundineae</taxon>
        <taxon>Arundo</taxon>
    </lineage>
</organism>